<dbReference type="PANTHER" id="PTHR42708:SF1">
    <property type="entry name" value="GLIDING MOTILITY PROTEIN MGLA"/>
    <property type="match status" value="1"/>
</dbReference>
<dbReference type="GO" id="GO:0005525">
    <property type="term" value="F:GTP binding"/>
    <property type="evidence" value="ECO:0007669"/>
    <property type="project" value="UniProtKB-KW"/>
</dbReference>
<proteinExistence type="inferred from homology"/>
<dbReference type="InterPro" id="IPR027417">
    <property type="entry name" value="P-loop_NTPase"/>
</dbReference>
<dbReference type="AlphaFoldDB" id="A0A0R0CIX9"/>
<evidence type="ECO:0000256" key="2">
    <source>
        <dbReference type="ARBA" id="ARBA00022741"/>
    </source>
</evidence>
<dbReference type="PROSITE" id="PS51419">
    <property type="entry name" value="RAB"/>
    <property type="match status" value="1"/>
</dbReference>
<dbReference type="Proteomes" id="UP000050864">
    <property type="component" value="Unassembled WGS sequence"/>
</dbReference>
<evidence type="ECO:0000256" key="4">
    <source>
        <dbReference type="ARBA" id="ARBA00023134"/>
    </source>
</evidence>
<dbReference type="Gene3D" id="3.40.50.300">
    <property type="entry name" value="P-loop containing nucleotide triphosphate hydrolases"/>
    <property type="match status" value="1"/>
</dbReference>
<dbReference type="InterPro" id="IPR005225">
    <property type="entry name" value="Small_GTP-bd"/>
</dbReference>
<dbReference type="PRINTS" id="PR00449">
    <property type="entry name" value="RASTRNSFRMNG"/>
</dbReference>
<keyword evidence="3" id="KW-0378">Hydrolase</keyword>
<evidence type="ECO:0000256" key="3">
    <source>
        <dbReference type="ARBA" id="ARBA00022801"/>
    </source>
</evidence>
<accession>A0A0R0CIX9</accession>
<gene>
    <name evidence="5" type="ORF">ABB26_03300</name>
</gene>
<dbReference type="GO" id="GO:0016787">
    <property type="term" value="F:hydrolase activity"/>
    <property type="evidence" value="ECO:0007669"/>
    <property type="project" value="UniProtKB-KW"/>
</dbReference>
<sequence length="182" mass="19486">MIEHKIVVLGAMGAGKSTLVRAVAGGTVIDTDVLNTDTSSSKLATTVAMDYGDVNLPNGDRLRLYGTPGQERFSFIWPVLLQGARGVVILADASSPDVVNELDCYLRVLREHAHNVPAVVGVSKFDLTPEVDLDGCQIRVQALAGRPLPVVPFDARSEDAVMMLMDVLMGEVEAAAFVEEHV</sequence>
<protein>
    <submittedName>
        <fullName evidence="5">ATP synthase</fullName>
    </submittedName>
</protein>
<dbReference type="PANTHER" id="PTHR42708">
    <property type="entry name" value="ATP/GTP-BINDING PROTEIN-RELATED"/>
    <property type="match status" value="1"/>
</dbReference>
<reference evidence="5 6" key="1">
    <citation type="submission" date="2015-05" db="EMBL/GenBank/DDBJ databases">
        <title>Genome sequencing and analysis of members of genus Stenotrophomonas.</title>
        <authorList>
            <person name="Patil P.P."/>
            <person name="Midha S."/>
            <person name="Patil P.B."/>
        </authorList>
    </citation>
    <scope>NUCLEOTIDE SEQUENCE [LARGE SCALE GENOMIC DNA]</scope>
    <source>
        <strain evidence="5 6">DSM 18929</strain>
    </source>
</reference>
<dbReference type="NCBIfam" id="TIGR00231">
    <property type="entry name" value="small_GTP"/>
    <property type="match status" value="1"/>
</dbReference>
<dbReference type="RefSeq" id="WP_057632151.1">
    <property type="nucleotide sequence ID" value="NZ_LDJI01000006.1"/>
</dbReference>
<evidence type="ECO:0000313" key="5">
    <source>
        <dbReference type="EMBL" id="KRG65588.1"/>
    </source>
</evidence>
<comment type="similarity">
    <text evidence="1">Belongs to the GPN-loop GTPase family.</text>
</comment>
<keyword evidence="2" id="KW-0547">Nucleotide-binding</keyword>
<dbReference type="PATRIC" id="fig|405444.3.peg.3326"/>
<comment type="caution">
    <text evidence="5">The sequence shown here is derived from an EMBL/GenBank/DDBJ whole genome shotgun (WGS) entry which is preliminary data.</text>
</comment>
<keyword evidence="4" id="KW-0342">GTP-binding</keyword>
<keyword evidence="6" id="KW-1185">Reference proteome</keyword>
<dbReference type="STRING" id="405444.ABB26_03300"/>
<dbReference type="CDD" id="cd00882">
    <property type="entry name" value="Ras_like_GTPase"/>
    <property type="match status" value="1"/>
</dbReference>
<dbReference type="EMBL" id="LDJI01000006">
    <property type="protein sequence ID" value="KRG65588.1"/>
    <property type="molecule type" value="Genomic_DNA"/>
</dbReference>
<dbReference type="Pfam" id="PF03029">
    <property type="entry name" value="ATP_bind_1"/>
    <property type="match status" value="1"/>
</dbReference>
<name>A0A0R0CIX9_9GAMM</name>
<evidence type="ECO:0000313" key="6">
    <source>
        <dbReference type="Proteomes" id="UP000050864"/>
    </source>
</evidence>
<organism evidence="5 6">
    <name type="scientific">Stenotrophomonas humi</name>
    <dbReference type="NCBI Taxonomy" id="405444"/>
    <lineage>
        <taxon>Bacteria</taxon>
        <taxon>Pseudomonadati</taxon>
        <taxon>Pseudomonadota</taxon>
        <taxon>Gammaproteobacteria</taxon>
        <taxon>Lysobacterales</taxon>
        <taxon>Lysobacteraceae</taxon>
        <taxon>Stenotrophomonas</taxon>
    </lineage>
</organism>
<dbReference type="InterPro" id="IPR004130">
    <property type="entry name" value="Gpn"/>
</dbReference>
<dbReference type="InterPro" id="IPR052705">
    <property type="entry name" value="Gliding_Motility_GTPase"/>
</dbReference>
<evidence type="ECO:0000256" key="1">
    <source>
        <dbReference type="ARBA" id="ARBA00005290"/>
    </source>
</evidence>
<dbReference type="SUPFAM" id="SSF52540">
    <property type="entry name" value="P-loop containing nucleoside triphosphate hydrolases"/>
    <property type="match status" value="1"/>
</dbReference>
<dbReference type="OrthoDB" id="4319884at2"/>